<dbReference type="GO" id="GO:0005886">
    <property type="term" value="C:plasma membrane"/>
    <property type="evidence" value="ECO:0007669"/>
    <property type="project" value="UniProtKB-SubCell"/>
</dbReference>
<dbReference type="SUPFAM" id="SSF54523">
    <property type="entry name" value="Pili subunits"/>
    <property type="match status" value="1"/>
</dbReference>
<dbReference type="Pfam" id="PF21687">
    <property type="entry name" value="T2SSK_1st"/>
    <property type="match status" value="1"/>
</dbReference>
<evidence type="ECO:0000256" key="5">
    <source>
        <dbReference type="ARBA" id="ARBA00022519"/>
    </source>
</evidence>
<evidence type="ECO:0000256" key="4">
    <source>
        <dbReference type="ARBA" id="ARBA00022475"/>
    </source>
</evidence>
<evidence type="ECO:0000313" key="14">
    <source>
        <dbReference type="Proteomes" id="UP000568664"/>
    </source>
</evidence>
<comment type="caution">
    <text evidence="13">The sequence shown here is derived from an EMBL/GenBank/DDBJ whole genome shotgun (WGS) entry which is preliminary data.</text>
</comment>
<keyword evidence="8" id="KW-1133">Transmembrane helix</keyword>
<dbReference type="InterPro" id="IPR049031">
    <property type="entry name" value="T2SSK_SAM-like_1st"/>
</dbReference>
<keyword evidence="14" id="KW-1185">Reference proteome</keyword>
<dbReference type="Gene3D" id="3.30.1300.30">
    <property type="entry name" value="GSPII I/J protein-like"/>
    <property type="match status" value="1"/>
</dbReference>
<dbReference type="InterPro" id="IPR049179">
    <property type="entry name" value="T2SSK_SAM-like_2nd"/>
</dbReference>
<dbReference type="InterPro" id="IPR005628">
    <property type="entry name" value="GspK"/>
</dbReference>
<dbReference type="Proteomes" id="UP000568664">
    <property type="component" value="Unassembled WGS sequence"/>
</dbReference>
<keyword evidence="4 10" id="KW-1003">Cell membrane</keyword>
<dbReference type="PANTHER" id="PTHR38831">
    <property type="entry name" value="TYPE II SECRETION SYSTEM PROTEIN K"/>
    <property type="match status" value="1"/>
</dbReference>
<dbReference type="PIRSF" id="PIRSF002786">
    <property type="entry name" value="XcpX"/>
    <property type="match status" value="1"/>
</dbReference>
<dbReference type="InterPro" id="IPR045584">
    <property type="entry name" value="Pilin-like"/>
</dbReference>
<feature type="domain" description="T2SS protein K first SAM-like" evidence="12">
    <location>
        <begin position="103"/>
        <end position="218"/>
    </location>
</feature>
<reference evidence="13 14" key="1">
    <citation type="submission" date="2020-04" db="EMBL/GenBank/DDBJ databases">
        <title>Thalassotalea sp. M1531, isolated from the surface of marine red alga.</title>
        <authorList>
            <person name="Pang L."/>
            <person name="Lu D.-C."/>
        </authorList>
    </citation>
    <scope>NUCLEOTIDE SEQUENCE [LARGE SCALE GENOMIC DNA]</scope>
    <source>
        <strain evidence="13 14">M1531</strain>
    </source>
</reference>
<evidence type="ECO:0000256" key="7">
    <source>
        <dbReference type="ARBA" id="ARBA00022927"/>
    </source>
</evidence>
<dbReference type="SUPFAM" id="SSF158544">
    <property type="entry name" value="GspK insert domain-like"/>
    <property type="match status" value="2"/>
</dbReference>
<evidence type="ECO:0000313" key="13">
    <source>
        <dbReference type="EMBL" id="NMP30425.1"/>
    </source>
</evidence>
<accession>A0A7Y0Q6W8</accession>
<evidence type="ECO:0000256" key="6">
    <source>
        <dbReference type="ARBA" id="ARBA00022692"/>
    </source>
</evidence>
<gene>
    <name evidence="13" type="primary">gspK</name>
    <name evidence="13" type="ORF">HII17_02520</name>
</gene>
<feature type="domain" description="T2SS protein K second SAM-like" evidence="11">
    <location>
        <begin position="224"/>
        <end position="288"/>
    </location>
</feature>
<sequence length="329" mass="36744">MMKASNRGVALITVLLIVALAAILATEMTARLQMQLQRTSNIQFNQQAYWYAMGAEAFAKRVLILDNEDSSDKTHLGQKWAQGYNSFPVPQGEISGGIFDLHACLNLNALKAGSEQQNNGPTKVPARESFERLIVKLNIEGISEFEAEYMADALTDWLDSDDTIVSSGGAEDNDYAGREFPYFTANSFIASTNELRVIEHFTPAVINSLSPYVCILPQTNKHQININTLTDEQSVLLQALLDINADEAQSILDAKDDDGFDNIDDFYNMPELTQLNLTDDQKQQFVVDSEYFTLKASAHFNESYFNLVSTLQVIENKKVNVISRTIGRF</sequence>
<dbReference type="Gene3D" id="1.10.40.60">
    <property type="entry name" value="EpsJ-like"/>
    <property type="match status" value="2"/>
</dbReference>
<evidence type="ECO:0000256" key="8">
    <source>
        <dbReference type="ARBA" id="ARBA00022989"/>
    </source>
</evidence>
<dbReference type="Pfam" id="PF03934">
    <property type="entry name" value="T2SSK"/>
    <property type="match status" value="1"/>
</dbReference>
<keyword evidence="3 10" id="KW-0813">Transport</keyword>
<comment type="similarity">
    <text evidence="2 10">Belongs to the GSP K family.</text>
</comment>
<evidence type="ECO:0000256" key="1">
    <source>
        <dbReference type="ARBA" id="ARBA00004533"/>
    </source>
</evidence>
<keyword evidence="9 10" id="KW-0472">Membrane</keyword>
<name>A0A7Y0Q6W8_9GAMM</name>
<evidence type="ECO:0000259" key="12">
    <source>
        <dbReference type="Pfam" id="PF21687"/>
    </source>
</evidence>
<dbReference type="GO" id="GO:0009306">
    <property type="term" value="P:protein secretion"/>
    <property type="evidence" value="ECO:0007669"/>
    <property type="project" value="InterPro"/>
</dbReference>
<evidence type="ECO:0000256" key="10">
    <source>
        <dbReference type="PIRNR" id="PIRNR002786"/>
    </source>
</evidence>
<protein>
    <recommendedName>
        <fullName evidence="10">Type II secretion system protein K</fullName>
    </recommendedName>
</protein>
<keyword evidence="7" id="KW-0653">Protein transport</keyword>
<comment type="subcellular location">
    <subcellularLocation>
        <location evidence="1 10">Cell inner membrane</location>
    </subcellularLocation>
</comment>
<proteinExistence type="inferred from homology"/>
<organism evidence="13 14">
    <name type="scientific">Thalassotalea algicola</name>
    <dbReference type="NCBI Taxonomy" id="2716224"/>
    <lineage>
        <taxon>Bacteria</taxon>
        <taxon>Pseudomonadati</taxon>
        <taxon>Pseudomonadota</taxon>
        <taxon>Gammaproteobacteria</taxon>
        <taxon>Alteromonadales</taxon>
        <taxon>Colwelliaceae</taxon>
        <taxon>Thalassotalea</taxon>
    </lineage>
</organism>
<keyword evidence="5 10" id="KW-0997">Cell inner membrane</keyword>
<dbReference type="RefSeq" id="WP_169073735.1">
    <property type="nucleotide sequence ID" value="NZ_JABBXH010000001.1"/>
</dbReference>
<evidence type="ECO:0000256" key="3">
    <source>
        <dbReference type="ARBA" id="ARBA00022448"/>
    </source>
</evidence>
<dbReference type="EMBL" id="JABBXH010000001">
    <property type="protein sequence ID" value="NMP30425.1"/>
    <property type="molecule type" value="Genomic_DNA"/>
</dbReference>
<keyword evidence="6" id="KW-0812">Transmembrane</keyword>
<evidence type="ECO:0000259" key="11">
    <source>
        <dbReference type="Pfam" id="PF03934"/>
    </source>
</evidence>
<dbReference type="AlphaFoldDB" id="A0A7Y0Q6W8"/>
<dbReference type="NCBIfam" id="NF037980">
    <property type="entry name" value="T2SS_GspK"/>
    <property type="match status" value="1"/>
</dbReference>
<dbReference type="PANTHER" id="PTHR38831:SF1">
    <property type="entry name" value="TYPE II SECRETION SYSTEM PROTEIN K-RELATED"/>
    <property type="match status" value="1"/>
</dbReference>
<evidence type="ECO:0000256" key="2">
    <source>
        <dbReference type="ARBA" id="ARBA00007246"/>
    </source>
</evidence>
<dbReference type="InterPro" id="IPR038072">
    <property type="entry name" value="GspK_central_sf"/>
</dbReference>
<evidence type="ECO:0000256" key="9">
    <source>
        <dbReference type="ARBA" id="ARBA00023136"/>
    </source>
</evidence>